<reference evidence="1 2" key="1">
    <citation type="submission" date="2014-03" db="EMBL/GenBank/DDBJ databases">
        <title>Draft Genome Sequences of Four Burkholderia Strains.</title>
        <authorList>
            <person name="Liu X.Y."/>
            <person name="Li C.X."/>
            <person name="Xu J.H."/>
        </authorList>
    </citation>
    <scope>NUCLEOTIDE SEQUENCE [LARGE SCALE GENOMIC DNA]</scope>
    <source>
        <strain evidence="1 2">DSM 50014</strain>
    </source>
</reference>
<evidence type="ECO:0000313" key="2">
    <source>
        <dbReference type="Proteomes" id="UP000027466"/>
    </source>
</evidence>
<organism evidence="1 2">
    <name type="scientific">Caballeronia glathei</name>
    <dbReference type="NCBI Taxonomy" id="60547"/>
    <lineage>
        <taxon>Bacteria</taxon>
        <taxon>Pseudomonadati</taxon>
        <taxon>Pseudomonadota</taxon>
        <taxon>Betaproteobacteria</taxon>
        <taxon>Burkholderiales</taxon>
        <taxon>Burkholderiaceae</taxon>
        <taxon>Caballeronia</taxon>
    </lineage>
</organism>
<proteinExistence type="predicted"/>
<dbReference type="RefSeq" id="WP_035939819.1">
    <property type="nucleotide sequence ID" value="NZ_CADFFX010000023.1"/>
</dbReference>
<keyword evidence="2" id="KW-1185">Reference proteome</keyword>
<gene>
    <name evidence="1" type="ORF">BG61_09785</name>
</gene>
<protein>
    <submittedName>
        <fullName evidence="1">Type VI secretion protein</fullName>
    </submittedName>
</protein>
<accession>A0A069PY84</accession>
<evidence type="ECO:0000313" key="1">
    <source>
        <dbReference type="EMBL" id="KDR42371.1"/>
    </source>
</evidence>
<dbReference type="STRING" id="60547.GCA_000751215_06498"/>
<dbReference type="Proteomes" id="UP000027466">
    <property type="component" value="Unassembled WGS sequence"/>
</dbReference>
<comment type="caution">
    <text evidence="1">The sequence shown here is derived from an EMBL/GenBank/DDBJ whole genome shotgun (WGS) entry which is preliminary data.</text>
</comment>
<dbReference type="EMBL" id="JFHC01000017">
    <property type="protein sequence ID" value="KDR42371.1"/>
    <property type="molecule type" value="Genomic_DNA"/>
</dbReference>
<dbReference type="AlphaFoldDB" id="A0A069PY84"/>
<name>A0A069PY84_9BURK</name>
<sequence>MAAWRSMPLLAALCVAGCSSSLPRVNVDTLSIDVATQANLDTPIAVDAVLVRNPQLFDMLLGLPSAKWFAQREQLRRDYPKELSVLSYEVVPGQQIIEAPFAFDGERAAGVLVFADYQTPGAHRVRLDGGPAKALLKLGDQDLQLLARQSER</sequence>